<evidence type="ECO:0000313" key="1">
    <source>
        <dbReference type="EMBL" id="GAI66382.1"/>
    </source>
</evidence>
<proteinExistence type="predicted"/>
<dbReference type="AlphaFoldDB" id="X1QD09"/>
<gene>
    <name evidence="1" type="ORF">S12H4_10893</name>
</gene>
<reference evidence="1" key="1">
    <citation type="journal article" date="2014" name="Front. Microbiol.">
        <title>High frequency of phylogenetically diverse reductive dehalogenase-homologous genes in deep subseafloor sedimentary metagenomes.</title>
        <authorList>
            <person name="Kawai M."/>
            <person name="Futagami T."/>
            <person name="Toyoda A."/>
            <person name="Takaki Y."/>
            <person name="Nishi S."/>
            <person name="Hori S."/>
            <person name="Arai W."/>
            <person name="Tsubouchi T."/>
            <person name="Morono Y."/>
            <person name="Uchiyama I."/>
            <person name="Ito T."/>
            <person name="Fujiyama A."/>
            <person name="Inagaki F."/>
            <person name="Takami H."/>
        </authorList>
    </citation>
    <scope>NUCLEOTIDE SEQUENCE</scope>
    <source>
        <strain evidence="1">Expedition CK06-06</strain>
    </source>
</reference>
<comment type="caution">
    <text evidence="1">The sequence shown here is derived from an EMBL/GenBank/DDBJ whole genome shotgun (WGS) entry which is preliminary data.</text>
</comment>
<sequence length="159" mass="18800">GCNSTIYKFTPRNYEDLYKRMQKLHSEAANFFEKVRTIKRKSEIRDSITEYMITHLSIAEFADANRLFMDRDVTDHILLTGLTPSEILNLNPKSRSYLSKVEKFSAKFFEDYGIAIDMIEEYSGIDRLRKSIRKINRPITKSGYSEYMKEARKKYKSRP</sequence>
<organism evidence="1">
    <name type="scientific">marine sediment metagenome</name>
    <dbReference type="NCBI Taxonomy" id="412755"/>
    <lineage>
        <taxon>unclassified sequences</taxon>
        <taxon>metagenomes</taxon>
        <taxon>ecological metagenomes</taxon>
    </lineage>
</organism>
<protein>
    <submittedName>
        <fullName evidence="1">Uncharacterized protein</fullName>
    </submittedName>
</protein>
<feature type="non-terminal residue" evidence="1">
    <location>
        <position position="1"/>
    </location>
</feature>
<accession>X1QD09</accession>
<dbReference type="EMBL" id="BARW01004767">
    <property type="protein sequence ID" value="GAI66382.1"/>
    <property type="molecule type" value="Genomic_DNA"/>
</dbReference>
<name>X1QD09_9ZZZZ</name>